<dbReference type="InterPro" id="IPR004299">
    <property type="entry name" value="MBOAT_fam"/>
</dbReference>
<feature type="transmembrane region" description="Helical" evidence="8">
    <location>
        <begin position="48"/>
        <end position="67"/>
    </location>
</feature>
<evidence type="ECO:0000256" key="8">
    <source>
        <dbReference type="SAM" id="Phobius"/>
    </source>
</evidence>
<feature type="transmembrane region" description="Helical" evidence="8">
    <location>
        <begin position="328"/>
        <end position="345"/>
    </location>
</feature>
<dbReference type="InterPro" id="IPR028362">
    <property type="entry name" value="AlgI"/>
</dbReference>
<evidence type="ECO:0000256" key="7">
    <source>
        <dbReference type="PIRNR" id="PIRNR016636"/>
    </source>
</evidence>
<name>F1T7L5_9FIRM</name>
<feature type="transmembrane region" description="Helical" evidence="8">
    <location>
        <begin position="113"/>
        <end position="136"/>
    </location>
</feature>
<evidence type="ECO:0000256" key="2">
    <source>
        <dbReference type="ARBA" id="ARBA00010323"/>
    </source>
</evidence>
<dbReference type="STRING" id="588581.Cpap_3898"/>
<keyword evidence="7" id="KW-0012">Acyltransferase</keyword>
<dbReference type="PIRSF" id="PIRSF016636">
    <property type="entry name" value="AlgI_DltB"/>
    <property type="match status" value="1"/>
</dbReference>
<protein>
    <submittedName>
        <fullName evidence="9">Membrane bound O-acyl transferase MBOAT family protein</fullName>
    </submittedName>
</protein>
<dbReference type="GO" id="GO:0042121">
    <property type="term" value="P:alginic acid biosynthetic process"/>
    <property type="evidence" value="ECO:0007669"/>
    <property type="project" value="InterPro"/>
</dbReference>
<dbReference type="Pfam" id="PF03062">
    <property type="entry name" value="MBOAT"/>
    <property type="match status" value="1"/>
</dbReference>
<dbReference type="PANTHER" id="PTHR13285">
    <property type="entry name" value="ACYLTRANSFERASE"/>
    <property type="match status" value="1"/>
</dbReference>
<dbReference type="eggNOG" id="COG1696">
    <property type="taxonomic scope" value="Bacteria"/>
</dbReference>
<comment type="caution">
    <text evidence="9">The sequence shown here is derived from an EMBL/GenBank/DDBJ whole genome shotgun (WGS) entry which is preliminary data.</text>
</comment>
<dbReference type="PIRSF" id="PIRSF500217">
    <property type="entry name" value="AlgI"/>
    <property type="match status" value="1"/>
</dbReference>
<feature type="transmembrane region" description="Helical" evidence="8">
    <location>
        <begin position="366"/>
        <end position="384"/>
    </location>
</feature>
<keyword evidence="10" id="KW-1185">Reference proteome</keyword>
<evidence type="ECO:0000256" key="6">
    <source>
        <dbReference type="ARBA" id="ARBA00023136"/>
    </source>
</evidence>
<evidence type="ECO:0000313" key="10">
    <source>
        <dbReference type="Proteomes" id="UP000003860"/>
    </source>
</evidence>
<gene>
    <name evidence="9" type="ORF">Cpap_3898</name>
</gene>
<keyword evidence="6 7" id="KW-0472">Membrane</keyword>
<evidence type="ECO:0000256" key="3">
    <source>
        <dbReference type="ARBA" id="ARBA00022475"/>
    </source>
</evidence>
<feature type="transmembrane region" description="Helical" evidence="8">
    <location>
        <begin position="455"/>
        <end position="478"/>
    </location>
</feature>
<comment type="similarity">
    <text evidence="2 7">Belongs to the membrane-bound acyltransferase family.</text>
</comment>
<dbReference type="GO" id="GO:0016746">
    <property type="term" value="F:acyltransferase activity"/>
    <property type="evidence" value="ECO:0007669"/>
    <property type="project" value="UniProtKB-KW"/>
</dbReference>
<comment type="subcellular location">
    <subcellularLocation>
        <location evidence="1">Cell membrane</location>
        <topology evidence="1">Multi-pass membrane protein</topology>
    </subcellularLocation>
</comment>
<organism evidence="9 10">
    <name type="scientific">Ruminiclostridium papyrosolvens DSM 2782</name>
    <dbReference type="NCBI Taxonomy" id="588581"/>
    <lineage>
        <taxon>Bacteria</taxon>
        <taxon>Bacillati</taxon>
        <taxon>Bacillota</taxon>
        <taxon>Clostridia</taxon>
        <taxon>Eubacteriales</taxon>
        <taxon>Oscillospiraceae</taxon>
        <taxon>Ruminiclostridium</taxon>
    </lineage>
</organism>
<dbReference type="Proteomes" id="UP000003860">
    <property type="component" value="Unassembled WGS sequence"/>
</dbReference>
<keyword evidence="5 8" id="KW-1133">Transmembrane helix</keyword>
<dbReference type="AlphaFoldDB" id="F1T7L5"/>
<sequence>MLFNSMEFLIFFPVVTVLYFLLPHKSRWFLLLISSCIFYMAFVPKYILILGVTIVVDYFAGIIISRMQGNSKRIFLIASLITNIGMLFVFKYFNFFNESIKHLSDMLNWNYPISSLSIILPIGLSFHTFQSMSYIIEVYRGRQQPEKHFGIYALYVMYYPQLVAGPIERPQNMLWQFHKEHSFDAQRVSDGLKLMAWGLFKKIVIADNLALVVNSVYGNPTSVNGLSLVIATYFFAFQIYCDFSGYTDIARGASRVMGIELMQNFNRPYFSKTISEFWRRWHISLSSWFTDYVYIPLGGNRCAKWKWFRNTMIVFLLSGLWHGANWTYVIWGGLNGFYLVFAIISKDIRAKITKRTGIDKFPYINKMVKVFCTFNLICFSWIFFRASSFTEAVTIIKRIFMDFSLKINIGRAGVSRYQLALGCGVIFLLLVVQLFQRNRKIINELNNRPVAYRWVIYYSALIFIIIFGVFNTNSFIYFQF</sequence>
<feature type="transmembrane region" description="Helical" evidence="8">
    <location>
        <begin position="74"/>
        <end position="93"/>
    </location>
</feature>
<dbReference type="InterPro" id="IPR024194">
    <property type="entry name" value="Ac/AlaTfrase_AlgI/DltB"/>
</dbReference>
<reference evidence="9" key="2">
    <citation type="submission" date="2011-01" db="EMBL/GenBank/DDBJ databases">
        <title>The Non-contiguous Finished genome of Clostridium papyrosolvens.</title>
        <authorList>
            <person name="Lucas S."/>
            <person name="Copeland A."/>
            <person name="Lapidus A."/>
            <person name="Cheng J.-F."/>
            <person name="Goodwin L."/>
            <person name="Pitluck S."/>
            <person name="Misra M."/>
            <person name="Chertkov O."/>
            <person name="Detter J.C."/>
            <person name="Han C."/>
            <person name="Tapia R."/>
            <person name="Land M."/>
            <person name="Hauser L."/>
            <person name="Kyrpides N."/>
            <person name="Ivanova N."/>
            <person name="Pagani I."/>
            <person name="Mouttaki H."/>
            <person name="He Z."/>
            <person name="Zhou J."/>
            <person name="Hemme C.L."/>
            <person name="Woyke T."/>
        </authorList>
    </citation>
    <scope>NUCLEOTIDE SEQUENCE [LARGE SCALE GENOMIC DNA]</scope>
    <source>
        <strain evidence="9">DSM 2782</strain>
    </source>
</reference>
<dbReference type="PANTHER" id="PTHR13285:SF18">
    <property type="entry name" value="PROTEIN-CYSTEINE N-PALMITOYLTRANSFERASE RASP"/>
    <property type="match status" value="1"/>
</dbReference>
<accession>F1T7L5</accession>
<feature type="transmembrane region" description="Helical" evidence="8">
    <location>
        <begin position="6"/>
        <end position="22"/>
    </location>
</feature>
<reference evidence="9" key="1">
    <citation type="submission" date="2009-07" db="EMBL/GenBank/DDBJ databases">
        <authorList>
            <consortium name="US DOE Joint Genome Institute (JGI-PGF)"/>
            <person name="Lucas S."/>
            <person name="Copeland A."/>
            <person name="Lapidus A."/>
            <person name="Glavina del Rio T."/>
            <person name="Tice H."/>
            <person name="Bruce D."/>
            <person name="Goodwin L."/>
            <person name="Pitluck S."/>
            <person name="Larimer F."/>
            <person name="Land M.L."/>
            <person name="Mouttaki H."/>
            <person name="He Z."/>
            <person name="Zhou J."/>
            <person name="Hemme C.L."/>
        </authorList>
    </citation>
    <scope>NUCLEOTIDE SEQUENCE [LARGE SCALE GENOMIC DNA]</scope>
    <source>
        <strain evidence="9">DSM 2782</strain>
    </source>
</reference>
<evidence type="ECO:0000256" key="4">
    <source>
        <dbReference type="ARBA" id="ARBA00022692"/>
    </source>
</evidence>
<evidence type="ECO:0000313" key="9">
    <source>
        <dbReference type="EMBL" id="EGD49463.1"/>
    </source>
</evidence>
<evidence type="ECO:0000256" key="1">
    <source>
        <dbReference type="ARBA" id="ARBA00004651"/>
    </source>
</evidence>
<evidence type="ECO:0000256" key="5">
    <source>
        <dbReference type="ARBA" id="ARBA00022989"/>
    </source>
</evidence>
<keyword evidence="3 7" id="KW-1003">Cell membrane</keyword>
<proteinExistence type="inferred from homology"/>
<keyword evidence="4 8" id="KW-0812">Transmembrane</keyword>
<keyword evidence="7 9" id="KW-0808">Transferase</keyword>
<dbReference type="RefSeq" id="WP_004616171.1">
    <property type="nucleotide sequence ID" value="NZ_ACXX02000001.1"/>
</dbReference>
<dbReference type="InterPro" id="IPR051085">
    <property type="entry name" value="MB_O-acyltransferase"/>
</dbReference>
<dbReference type="EMBL" id="ACXX02000001">
    <property type="protein sequence ID" value="EGD49463.1"/>
    <property type="molecule type" value="Genomic_DNA"/>
</dbReference>
<dbReference type="OrthoDB" id="9805788at2"/>
<dbReference type="GO" id="GO:0005886">
    <property type="term" value="C:plasma membrane"/>
    <property type="evidence" value="ECO:0007669"/>
    <property type="project" value="UniProtKB-SubCell"/>
</dbReference>
<feature type="transmembrane region" description="Helical" evidence="8">
    <location>
        <begin position="417"/>
        <end position="435"/>
    </location>
</feature>